<keyword evidence="4" id="KW-0677">Repeat</keyword>
<dbReference type="GO" id="GO:0012505">
    <property type="term" value="C:endomembrane system"/>
    <property type="evidence" value="ECO:0007669"/>
    <property type="project" value="UniProtKB-SubCell"/>
</dbReference>
<sequence>MSVLRGVSNLLGVLYVTAWCVSFYPPLLLNYRLQSTEGLSVDFIFLNMLGYICLVSSMCLMLFNSEVRTLYYEQHGYEPLLTKIDLVYSVHGILLTSVSISQLFCWGFKSRPIVLKRMTKVIITVVILSIFAMYSSIGTSRIHSLKDSTSEEKFTLLSLALSLSYMKIIMSLIKYFPQLLHNHKRKSVLGFSMLTIFLDCTGGTLSIAQLFLDGYIATGRLSWDMMISNGGKLWLSFVTLFFDGCFIYQWLKFEKWAYKEHEKISA</sequence>
<dbReference type="GeneID" id="30987787"/>
<reference evidence="8 9" key="1">
    <citation type="journal article" date="2016" name="Proc. Natl. Acad. Sci. U.S.A.">
        <title>Comparative genomics of biotechnologically important yeasts.</title>
        <authorList>
            <person name="Riley R."/>
            <person name="Haridas S."/>
            <person name="Wolfe K.H."/>
            <person name="Lopes M.R."/>
            <person name="Hittinger C.T."/>
            <person name="Goeker M."/>
            <person name="Salamov A.A."/>
            <person name="Wisecaver J.H."/>
            <person name="Long T.M."/>
            <person name="Calvey C.H."/>
            <person name="Aerts A.L."/>
            <person name="Barry K.W."/>
            <person name="Choi C."/>
            <person name="Clum A."/>
            <person name="Coughlan A.Y."/>
            <person name="Deshpande S."/>
            <person name="Douglass A.P."/>
            <person name="Hanson S.J."/>
            <person name="Klenk H.-P."/>
            <person name="LaButti K.M."/>
            <person name="Lapidus A."/>
            <person name="Lindquist E.A."/>
            <person name="Lipzen A.M."/>
            <person name="Meier-Kolthoff J.P."/>
            <person name="Ohm R.A."/>
            <person name="Otillar R.P."/>
            <person name="Pangilinan J.L."/>
            <person name="Peng Y."/>
            <person name="Rokas A."/>
            <person name="Rosa C.A."/>
            <person name="Scheuner C."/>
            <person name="Sibirny A.A."/>
            <person name="Slot J.C."/>
            <person name="Stielow J.B."/>
            <person name="Sun H."/>
            <person name="Kurtzman C.P."/>
            <person name="Blackwell M."/>
            <person name="Grigoriev I.V."/>
            <person name="Jeffries T.W."/>
        </authorList>
    </citation>
    <scope>NUCLEOTIDE SEQUENCE [LARGE SCALE GENOMIC DNA]</scope>
    <source>
        <strain evidence="9">ATCC 18201 / CBS 1600 / BCRC 20928 / JCM 3617 / NBRC 0987 / NRRL Y-1542</strain>
    </source>
</reference>
<accession>A0A1E4RYX8</accession>
<dbReference type="OMA" id="LAFAYHG"/>
<keyword evidence="2" id="KW-0813">Transport</keyword>
<dbReference type="InterPro" id="IPR005282">
    <property type="entry name" value="LC_transporter"/>
</dbReference>
<dbReference type="EMBL" id="KV453934">
    <property type="protein sequence ID" value="ODV72472.1"/>
    <property type="molecule type" value="Genomic_DNA"/>
</dbReference>
<gene>
    <name evidence="8" type="ORF">CYBJADRAFT_152651</name>
</gene>
<feature type="transmembrane region" description="Helical" evidence="7">
    <location>
        <begin position="43"/>
        <end position="63"/>
    </location>
</feature>
<dbReference type="OrthoDB" id="75720at2759"/>
<dbReference type="PANTHER" id="PTHR13131:SF5">
    <property type="entry name" value="CYSTINOSIN"/>
    <property type="match status" value="1"/>
</dbReference>
<feature type="transmembrane region" description="Helical" evidence="7">
    <location>
        <begin position="118"/>
        <end position="137"/>
    </location>
</feature>
<feature type="transmembrane region" description="Helical" evidence="7">
    <location>
        <begin position="188"/>
        <end position="212"/>
    </location>
</feature>
<comment type="subcellular location">
    <subcellularLocation>
        <location evidence="1">Endomembrane system</location>
        <topology evidence="1">Multi-pass membrane protein</topology>
    </subcellularLocation>
</comment>
<evidence type="ECO:0000313" key="8">
    <source>
        <dbReference type="EMBL" id="ODV72472.1"/>
    </source>
</evidence>
<dbReference type="AlphaFoldDB" id="A0A1E4RYX8"/>
<dbReference type="RefSeq" id="XP_020069511.1">
    <property type="nucleotide sequence ID" value="XM_020213391.1"/>
</dbReference>
<dbReference type="STRING" id="983966.A0A1E4RYX8"/>
<evidence type="ECO:0000256" key="5">
    <source>
        <dbReference type="ARBA" id="ARBA00022989"/>
    </source>
</evidence>
<dbReference type="Proteomes" id="UP000094389">
    <property type="component" value="Unassembled WGS sequence"/>
</dbReference>
<dbReference type="Pfam" id="PF04193">
    <property type="entry name" value="PQ-loop"/>
    <property type="match status" value="2"/>
</dbReference>
<evidence type="ECO:0000256" key="4">
    <source>
        <dbReference type="ARBA" id="ARBA00022737"/>
    </source>
</evidence>
<evidence type="ECO:0000313" key="9">
    <source>
        <dbReference type="Proteomes" id="UP000094389"/>
    </source>
</evidence>
<evidence type="ECO:0000256" key="3">
    <source>
        <dbReference type="ARBA" id="ARBA00022692"/>
    </source>
</evidence>
<protein>
    <submittedName>
        <fullName evidence="8">PQ-loop-domain-containing protein</fullName>
    </submittedName>
</protein>
<feature type="transmembrane region" description="Helical" evidence="7">
    <location>
        <begin position="232"/>
        <end position="251"/>
    </location>
</feature>
<dbReference type="PANTHER" id="PTHR13131">
    <property type="entry name" value="CYSTINOSIN"/>
    <property type="match status" value="1"/>
</dbReference>
<keyword evidence="5 7" id="KW-1133">Transmembrane helix</keyword>
<organism evidence="8 9">
    <name type="scientific">Cyberlindnera jadinii (strain ATCC 18201 / CBS 1600 / BCRC 20928 / JCM 3617 / NBRC 0987 / NRRL Y-1542)</name>
    <name type="common">Torula yeast</name>
    <name type="synonym">Candida utilis</name>
    <dbReference type="NCBI Taxonomy" id="983966"/>
    <lineage>
        <taxon>Eukaryota</taxon>
        <taxon>Fungi</taxon>
        <taxon>Dikarya</taxon>
        <taxon>Ascomycota</taxon>
        <taxon>Saccharomycotina</taxon>
        <taxon>Saccharomycetes</taxon>
        <taxon>Phaffomycetales</taxon>
        <taxon>Phaffomycetaceae</taxon>
        <taxon>Cyberlindnera</taxon>
    </lineage>
</organism>
<dbReference type="GO" id="GO:0015184">
    <property type="term" value="F:L-cystine transmembrane transporter activity"/>
    <property type="evidence" value="ECO:0007669"/>
    <property type="project" value="TreeGrafter"/>
</dbReference>
<dbReference type="GO" id="GO:0000324">
    <property type="term" value="C:fungal-type vacuole"/>
    <property type="evidence" value="ECO:0007669"/>
    <property type="project" value="TreeGrafter"/>
</dbReference>
<dbReference type="GO" id="GO:0005774">
    <property type="term" value="C:vacuolar membrane"/>
    <property type="evidence" value="ECO:0007669"/>
    <property type="project" value="TreeGrafter"/>
</dbReference>
<keyword evidence="3 7" id="KW-0812">Transmembrane</keyword>
<keyword evidence="6 7" id="KW-0472">Membrane</keyword>
<evidence type="ECO:0000256" key="2">
    <source>
        <dbReference type="ARBA" id="ARBA00022448"/>
    </source>
</evidence>
<name>A0A1E4RYX8_CYBJN</name>
<evidence type="ECO:0000256" key="7">
    <source>
        <dbReference type="SAM" id="Phobius"/>
    </source>
</evidence>
<evidence type="ECO:0000256" key="1">
    <source>
        <dbReference type="ARBA" id="ARBA00004127"/>
    </source>
</evidence>
<proteinExistence type="predicted"/>
<dbReference type="SMART" id="SM00679">
    <property type="entry name" value="CTNS"/>
    <property type="match status" value="2"/>
</dbReference>
<keyword evidence="9" id="KW-1185">Reference proteome</keyword>
<evidence type="ECO:0000256" key="6">
    <source>
        <dbReference type="ARBA" id="ARBA00023136"/>
    </source>
</evidence>
<dbReference type="InterPro" id="IPR006603">
    <property type="entry name" value="PQ-loop_rpt"/>
</dbReference>
<feature type="transmembrane region" description="Helical" evidence="7">
    <location>
        <begin position="12"/>
        <end position="31"/>
    </location>
</feature>
<dbReference type="Gene3D" id="1.20.1280.290">
    <property type="match status" value="1"/>
</dbReference>
<feature type="transmembrane region" description="Helical" evidence="7">
    <location>
        <begin position="157"/>
        <end position="176"/>
    </location>
</feature>